<dbReference type="EMBL" id="JPMD01000002">
    <property type="protein sequence ID" value="KEZ88530.1"/>
    <property type="molecule type" value="Genomic_DNA"/>
</dbReference>
<dbReference type="Proteomes" id="UP000028542">
    <property type="component" value="Unassembled WGS sequence"/>
</dbReference>
<sequence>MSFIKTNREIVEASKKSIEDTILDGAKKKLHKINIISALNNKKQIFNKVFNWCFKESKKILYIINTDIEEVKILGLINKIFINSIEGENDIAYTGKVNICTHSRALYLNEKFDFIIYDEINSRPIYSNESINKLMEYLCNNYGTMISYSTEPIFHNELILYNLRKDKQVPIAEPRIMVTRVNIEEEIPMSVYEYLEWSINTNKKVLIYTPDDEKTHKVYNYLSNIDHKLTKNIFKDITGDSDKKELSKFLLAEYGILVTNNYNENYYGVHPLNIMIFFADNDNFNYKDLVYISSKINRRSMAEREEVIFLCNSETEDMDRCKNILRELNKRAWEEGVLKL</sequence>
<protein>
    <submittedName>
        <fullName evidence="1">Uncharacterized protein</fullName>
    </submittedName>
</protein>
<dbReference type="AlphaFoldDB" id="A0A084JHU6"/>
<evidence type="ECO:0000313" key="1">
    <source>
        <dbReference type="EMBL" id="KEZ88530.1"/>
    </source>
</evidence>
<comment type="caution">
    <text evidence="1">The sequence shown here is derived from an EMBL/GenBank/DDBJ whole genome shotgun (WGS) entry which is preliminary data.</text>
</comment>
<dbReference type="SUPFAM" id="SSF52540">
    <property type="entry name" value="P-loop containing nucleoside triphosphate hydrolases"/>
    <property type="match status" value="1"/>
</dbReference>
<evidence type="ECO:0000313" key="2">
    <source>
        <dbReference type="Proteomes" id="UP000028542"/>
    </source>
</evidence>
<gene>
    <name evidence="1" type="ORF">IO99_02560</name>
</gene>
<proteinExistence type="predicted"/>
<accession>A0A084JHU6</accession>
<dbReference type="RefSeq" id="WP_035129775.1">
    <property type="nucleotide sequence ID" value="NZ_JPMD01000002.1"/>
</dbReference>
<organism evidence="1 2">
    <name type="scientific">Clostridium sulfidigenes</name>
    <dbReference type="NCBI Taxonomy" id="318464"/>
    <lineage>
        <taxon>Bacteria</taxon>
        <taxon>Bacillati</taxon>
        <taxon>Bacillota</taxon>
        <taxon>Clostridia</taxon>
        <taxon>Eubacteriales</taxon>
        <taxon>Clostridiaceae</taxon>
        <taxon>Clostridium</taxon>
    </lineage>
</organism>
<dbReference type="STRING" id="318464.IO99_02560"/>
<keyword evidence="2" id="KW-1185">Reference proteome</keyword>
<reference evidence="1 2" key="1">
    <citation type="submission" date="2014-07" db="EMBL/GenBank/DDBJ databases">
        <title>Draft genome of Clostridium sulfidigenes 113A isolated from sediments associated with methane hydrate from Krishna Godavari basin.</title>
        <authorList>
            <person name="Honkalas V.S."/>
            <person name="Dabir A.P."/>
            <person name="Arora P."/>
            <person name="Dhakephalkar P.K."/>
        </authorList>
    </citation>
    <scope>NUCLEOTIDE SEQUENCE [LARGE SCALE GENOMIC DNA]</scope>
    <source>
        <strain evidence="1 2">113A</strain>
    </source>
</reference>
<dbReference type="eggNOG" id="COG4098">
    <property type="taxonomic scope" value="Bacteria"/>
</dbReference>
<dbReference type="InterPro" id="IPR027417">
    <property type="entry name" value="P-loop_NTPase"/>
</dbReference>
<name>A0A084JHU6_9CLOT</name>